<evidence type="ECO:0000313" key="1">
    <source>
        <dbReference type="EMBL" id="MPM98869.1"/>
    </source>
</evidence>
<dbReference type="AlphaFoldDB" id="A0A645EC19"/>
<accession>A0A645EC19</accession>
<reference evidence="1" key="1">
    <citation type="submission" date="2019-08" db="EMBL/GenBank/DDBJ databases">
        <authorList>
            <person name="Kucharzyk K."/>
            <person name="Murdoch R.W."/>
            <person name="Higgins S."/>
            <person name="Loffler F."/>
        </authorList>
    </citation>
    <scope>NUCLEOTIDE SEQUENCE</scope>
</reference>
<organism evidence="1">
    <name type="scientific">bioreactor metagenome</name>
    <dbReference type="NCBI Taxonomy" id="1076179"/>
    <lineage>
        <taxon>unclassified sequences</taxon>
        <taxon>metagenomes</taxon>
        <taxon>ecological metagenomes</taxon>
    </lineage>
</organism>
<proteinExistence type="predicted"/>
<comment type="caution">
    <text evidence="1">The sequence shown here is derived from an EMBL/GenBank/DDBJ whole genome shotgun (WGS) entry which is preliminary data.</text>
</comment>
<name>A0A645EC19_9ZZZZ</name>
<protein>
    <submittedName>
        <fullName evidence="1">Uncharacterized protein</fullName>
    </submittedName>
</protein>
<gene>
    <name evidence="1" type="ORF">SDC9_146059</name>
</gene>
<sequence length="116" mass="13148">MLDDTALSIDTRFVESVPSNPDLGSLYKDKLEAITRRVAEIRLEGLGISMSQETFDMLTDVVVKLNMMHVKGDEKPELEMKKTILAFADLMESEVDPDSFVFDFPPEDNRVVIPLR</sequence>
<dbReference type="EMBL" id="VSSQ01045000">
    <property type="protein sequence ID" value="MPM98869.1"/>
    <property type="molecule type" value="Genomic_DNA"/>
</dbReference>